<gene>
    <name evidence="1" type="ORF">HPP92_015371</name>
</gene>
<sequence length="60" mass="6707">MRTARNKALLMAAFFIAGIFLGSFAAAFANEECKVSVPLFRHRDQPGLLTPEYSIKNYLV</sequence>
<reference evidence="1 2" key="1">
    <citation type="journal article" date="2020" name="Nat. Food">
        <title>A phased Vanilla planifolia genome enables genetic improvement of flavour and production.</title>
        <authorList>
            <person name="Hasing T."/>
            <person name="Tang H."/>
            <person name="Brym M."/>
            <person name="Khazi F."/>
            <person name="Huang T."/>
            <person name="Chambers A.H."/>
        </authorList>
    </citation>
    <scope>NUCLEOTIDE SEQUENCE [LARGE SCALE GENOMIC DNA]</scope>
    <source>
        <tissue evidence="1">Leaf</tissue>
    </source>
</reference>
<protein>
    <submittedName>
        <fullName evidence="1">Uncharacterized protein</fullName>
    </submittedName>
</protein>
<organism evidence="1 2">
    <name type="scientific">Vanilla planifolia</name>
    <name type="common">Vanilla</name>
    <dbReference type="NCBI Taxonomy" id="51239"/>
    <lineage>
        <taxon>Eukaryota</taxon>
        <taxon>Viridiplantae</taxon>
        <taxon>Streptophyta</taxon>
        <taxon>Embryophyta</taxon>
        <taxon>Tracheophyta</taxon>
        <taxon>Spermatophyta</taxon>
        <taxon>Magnoliopsida</taxon>
        <taxon>Liliopsida</taxon>
        <taxon>Asparagales</taxon>
        <taxon>Orchidaceae</taxon>
        <taxon>Vanilloideae</taxon>
        <taxon>Vanilleae</taxon>
        <taxon>Vanilla</taxon>
    </lineage>
</organism>
<comment type="caution">
    <text evidence="1">The sequence shown here is derived from an EMBL/GenBank/DDBJ whole genome shotgun (WGS) entry which is preliminary data.</text>
</comment>
<dbReference type="EMBL" id="JADCNL010000007">
    <property type="protein sequence ID" value="KAG0473514.1"/>
    <property type="molecule type" value="Genomic_DNA"/>
</dbReference>
<dbReference type="Proteomes" id="UP000636800">
    <property type="component" value="Chromosome 7"/>
</dbReference>
<dbReference type="OrthoDB" id="1922268at2759"/>
<keyword evidence="2" id="KW-1185">Reference proteome</keyword>
<proteinExistence type="predicted"/>
<accession>A0A835URZ5</accession>
<name>A0A835URZ5_VANPL</name>
<dbReference type="AlphaFoldDB" id="A0A835URZ5"/>
<evidence type="ECO:0000313" key="1">
    <source>
        <dbReference type="EMBL" id="KAG0473514.1"/>
    </source>
</evidence>
<evidence type="ECO:0000313" key="2">
    <source>
        <dbReference type="Proteomes" id="UP000636800"/>
    </source>
</evidence>